<gene>
    <name evidence="1" type="ORF">MNB_SM-7-765</name>
</gene>
<dbReference type="AlphaFoldDB" id="A0A1W1C3T9"/>
<organism evidence="1">
    <name type="scientific">hydrothermal vent metagenome</name>
    <dbReference type="NCBI Taxonomy" id="652676"/>
    <lineage>
        <taxon>unclassified sequences</taxon>
        <taxon>metagenomes</taxon>
        <taxon>ecological metagenomes</taxon>
    </lineage>
</organism>
<name>A0A1W1C3T9_9ZZZZ</name>
<protein>
    <submittedName>
        <fullName evidence="1">Uncharacterized protein</fullName>
    </submittedName>
</protein>
<evidence type="ECO:0000313" key="1">
    <source>
        <dbReference type="EMBL" id="SFV60518.1"/>
    </source>
</evidence>
<proteinExistence type="predicted"/>
<reference evidence="1" key="1">
    <citation type="submission" date="2016-10" db="EMBL/GenBank/DDBJ databases">
        <authorList>
            <person name="de Groot N.N."/>
        </authorList>
    </citation>
    <scope>NUCLEOTIDE SEQUENCE</scope>
</reference>
<sequence>MKIALIVALILSFLHANPQKNNLSLFATSKIYKGCGKDKNEALENLSTTILANVQSDFSQSTKSDTKDGSESIEQKINSILHVSTNLSLVNQNISKQMLLSMMQKIFQKIPTNALSNFKSG</sequence>
<accession>A0A1W1C3T9</accession>
<dbReference type="EMBL" id="FPHB01000048">
    <property type="protein sequence ID" value="SFV60518.1"/>
    <property type="molecule type" value="Genomic_DNA"/>
</dbReference>